<evidence type="ECO:0000256" key="12">
    <source>
        <dbReference type="ARBA" id="ARBA00045788"/>
    </source>
</evidence>
<dbReference type="PANTHER" id="PTHR33562">
    <property type="entry name" value="ATILLA, ISOFORM B-RELATED-RELATED"/>
    <property type="match status" value="1"/>
</dbReference>
<evidence type="ECO:0000256" key="3">
    <source>
        <dbReference type="ARBA" id="ARBA00022475"/>
    </source>
</evidence>
<dbReference type="Pfam" id="PF17064">
    <property type="entry name" value="QVR"/>
    <property type="match status" value="1"/>
</dbReference>
<dbReference type="Proteomes" id="UP000694941">
    <property type="component" value="Unplaced"/>
</dbReference>
<keyword evidence="15" id="KW-1185">Reference proteome</keyword>
<reference evidence="16" key="1">
    <citation type="submission" date="2025-08" db="UniProtKB">
        <authorList>
            <consortium name="RefSeq"/>
        </authorList>
    </citation>
    <scope>IDENTIFICATION</scope>
    <source>
        <tissue evidence="16">Muscle</tissue>
    </source>
</reference>
<comment type="function">
    <text evidence="12">Bifunctional regulator of neuronal activity in the mushroom body, and possibly other regions of the brain, that acts as a signaling molecule required for homeostatic regulation of sleep under normal conditions and after sleep deprivation. Reduces neuronal excitability by enhancing Sh/shaker K(+) channel activity; possibly by stabilizing Sh/shaker to increase protein levels, accelerating its activation kinetics, slowing C-type inactivation and enhancing recovery from inactivation. Specifically affects the A-type K(+) current. Antagonizes nicotinic acetylcholine receptors (nAChRs) to reduce synaptic transmission, possibly by preventing their localization to the cell surface. Required for regulation of neuromuscular excitability and plasticity at neuromuscular junctions.</text>
</comment>
<accession>A0ABM1S1F8</accession>
<evidence type="ECO:0000256" key="13">
    <source>
        <dbReference type="ARBA" id="ARBA00046769"/>
    </source>
</evidence>
<evidence type="ECO:0000256" key="7">
    <source>
        <dbReference type="ARBA" id="ARBA00023180"/>
    </source>
</evidence>
<evidence type="ECO:0000256" key="2">
    <source>
        <dbReference type="ARBA" id="ARBA00010522"/>
    </source>
</evidence>
<evidence type="ECO:0000256" key="11">
    <source>
        <dbReference type="ARBA" id="ARBA00044561"/>
    </source>
</evidence>
<feature type="transmembrane region" description="Helical" evidence="14">
    <location>
        <begin position="156"/>
        <end position="173"/>
    </location>
</feature>
<keyword evidence="5" id="KW-0090">Biological rhythms</keyword>
<evidence type="ECO:0000256" key="6">
    <source>
        <dbReference type="ARBA" id="ARBA00023157"/>
    </source>
</evidence>
<comment type="subunit">
    <text evidence="13">Interacts (via loop 2 of the three-fingered Ly-6 domain) with Sh/shaker; this interaction may stabilize both components of the complex and may be required for targeting or retention of Sh/shaker to neural cell projections. Interacts (via loop 2 of the three-fingered Ly-6 domain) with nAChRalpha3 and potentially other nicotinic acetylcholine receptors; this interaction is required for antagonism of nicotinic acetylcholine receptors.</text>
</comment>
<evidence type="ECO:0000256" key="10">
    <source>
        <dbReference type="ARBA" id="ARBA00044524"/>
    </source>
</evidence>
<sequence length="174" mass="20301">MMVVSAVVTKQCAKKYFHVMRRYRLLHSCTLIDTKWVVILVILKFICASKAEEECLFSKISCYECDSRIDSRCKDPFNYTARQKDLPPLHECEGCCVKIVTDNRTPHEVIQRTCTAKLQINLFLVDHVCMSESDYSGFMCFCESDNCNSAPHQIRMNNYLLFAFLFCLFYHTML</sequence>
<comment type="subcellular location">
    <subcellularLocation>
        <location evidence="1">Cell membrane</location>
        <topology evidence="1">Lipid-anchor</topology>
        <topology evidence="1">GPI-anchor</topology>
        <orientation evidence="1">Extracellular side</orientation>
    </subcellularLocation>
    <subcellularLocation>
        <location evidence="9">Membrane raft</location>
        <topology evidence="9">Lipid-anchor</topology>
        <topology evidence="9">GPI-anchor</topology>
        <orientation evidence="9">Extracellular side</orientation>
    </subcellularLocation>
</comment>
<evidence type="ECO:0000256" key="5">
    <source>
        <dbReference type="ARBA" id="ARBA00023108"/>
    </source>
</evidence>
<evidence type="ECO:0000256" key="8">
    <source>
        <dbReference type="ARBA" id="ARBA00031037"/>
    </source>
</evidence>
<comment type="similarity">
    <text evidence="2">Belongs to the quiver family.</text>
</comment>
<keyword evidence="14" id="KW-0812">Transmembrane</keyword>
<dbReference type="RefSeq" id="XP_022237463.1">
    <property type="nucleotide sequence ID" value="XM_022381755.1"/>
</dbReference>
<keyword evidence="4" id="KW-0732">Signal</keyword>
<evidence type="ECO:0000256" key="1">
    <source>
        <dbReference type="ARBA" id="ARBA00004471"/>
    </source>
</evidence>
<dbReference type="GeneID" id="111084980"/>
<protein>
    <recommendedName>
        <fullName evidence="10">UPAR/Ly6 domain-containing protein qvr</fullName>
    </recommendedName>
    <alternativeName>
        <fullName evidence="11">Protein quiver</fullName>
    </alternativeName>
    <alternativeName>
        <fullName evidence="8">Protein sleepless</fullName>
    </alternativeName>
</protein>
<keyword evidence="6" id="KW-1015">Disulfide bond</keyword>
<keyword evidence="3" id="KW-1003">Cell membrane</keyword>
<evidence type="ECO:0000313" key="16">
    <source>
        <dbReference type="RefSeq" id="XP_022237463.1"/>
    </source>
</evidence>
<gene>
    <name evidence="16" type="primary">LOC111084980</name>
</gene>
<evidence type="ECO:0000256" key="9">
    <source>
        <dbReference type="ARBA" id="ARBA00044499"/>
    </source>
</evidence>
<evidence type="ECO:0000256" key="14">
    <source>
        <dbReference type="SAM" id="Phobius"/>
    </source>
</evidence>
<organism evidence="15 16">
    <name type="scientific">Limulus polyphemus</name>
    <name type="common">Atlantic horseshoe crab</name>
    <dbReference type="NCBI Taxonomy" id="6850"/>
    <lineage>
        <taxon>Eukaryota</taxon>
        <taxon>Metazoa</taxon>
        <taxon>Ecdysozoa</taxon>
        <taxon>Arthropoda</taxon>
        <taxon>Chelicerata</taxon>
        <taxon>Merostomata</taxon>
        <taxon>Xiphosura</taxon>
        <taxon>Limulidae</taxon>
        <taxon>Limulus</taxon>
    </lineage>
</organism>
<dbReference type="InterPro" id="IPR050975">
    <property type="entry name" value="Sleep_regulator"/>
</dbReference>
<proteinExistence type="inferred from homology"/>
<dbReference type="PANTHER" id="PTHR33562:SF31">
    <property type="entry name" value="PROTEIN QUIVER"/>
    <property type="match status" value="1"/>
</dbReference>
<name>A0ABM1S1F8_LIMPO</name>
<evidence type="ECO:0000313" key="15">
    <source>
        <dbReference type="Proteomes" id="UP000694941"/>
    </source>
</evidence>
<keyword evidence="7" id="KW-0325">Glycoprotein</keyword>
<keyword evidence="14" id="KW-1133">Transmembrane helix</keyword>
<keyword evidence="14" id="KW-0472">Membrane</keyword>
<dbReference type="InterPro" id="IPR031424">
    <property type="entry name" value="QVR-like"/>
</dbReference>
<dbReference type="CDD" id="cd23595">
    <property type="entry name" value="TFP_LU_ECD_Qvr"/>
    <property type="match status" value="1"/>
</dbReference>
<evidence type="ECO:0000256" key="4">
    <source>
        <dbReference type="ARBA" id="ARBA00022729"/>
    </source>
</evidence>